<dbReference type="Pfam" id="PF23024">
    <property type="entry name" value="AMP-dom_DIP2-like"/>
    <property type="match status" value="1"/>
</dbReference>
<keyword evidence="4" id="KW-0276">Fatty acid metabolism</keyword>
<feature type="domain" description="AMP-binding enzyme C-terminal" evidence="7">
    <location>
        <begin position="893"/>
        <end position="1004"/>
    </location>
</feature>
<dbReference type="InterPro" id="IPR042099">
    <property type="entry name" value="ANL_N_sf"/>
</dbReference>
<keyword evidence="5" id="KW-0443">Lipid metabolism</keyword>
<dbReference type="Proteomes" id="UP000675121">
    <property type="component" value="Unassembled WGS sequence"/>
</dbReference>
<evidence type="ECO:0000313" key="8">
    <source>
        <dbReference type="EMBL" id="CAE6887631.1"/>
    </source>
</evidence>
<dbReference type="GO" id="GO:0006633">
    <property type="term" value="P:fatty acid biosynthetic process"/>
    <property type="evidence" value="ECO:0007669"/>
    <property type="project" value="TreeGrafter"/>
</dbReference>
<dbReference type="GO" id="GO:0070566">
    <property type="term" value="F:adenylyltransferase activity"/>
    <property type="evidence" value="ECO:0007669"/>
    <property type="project" value="TreeGrafter"/>
</dbReference>
<dbReference type="RefSeq" id="WP_201086036.1">
    <property type="nucleotide sequence ID" value="NZ_CAJNAY010000018.1"/>
</dbReference>
<keyword evidence="9" id="KW-1185">Reference proteome</keyword>
<dbReference type="GO" id="GO:0005886">
    <property type="term" value="C:plasma membrane"/>
    <property type="evidence" value="ECO:0007669"/>
    <property type="project" value="TreeGrafter"/>
</dbReference>
<dbReference type="GO" id="GO:0016705">
    <property type="term" value="F:oxidoreductase activity, acting on paired donors, with incorporation or reduction of molecular oxygen"/>
    <property type="evidence" value="ECO:0007669"/>
    <property type="project" value="InterPro"/>
</dbReference>
<dbReference type="EC" id="6.2.1.26" evidence="8"/>
<reference evidence="8" key="1">
    <citation type="submission" date="2021-02" db="EMBL/GenBank/DDBJ databases">
        <authorList>
            <person name="Vanwijnsberghe S."/>
        </authorList>
    </citation>
    <scope>NUCLEOTIDE SEQUENCE</scope>
    <source>
        <strain evidence="8">R-70211</strain>
    </source>
</reference>
<dbReference type="PRINTS" id="PR00359">
    <property type="entry name" value="BP450"/>
</dbReference>
<gene>
    <name evidence="8" type="primary">menE_2</name>
    <name evidence="8" type="ORF">R70211_02507</name>
</gene>
<accession>A0A9N8MQP6</accession>
<dbReference type="Pfam" id="PF00067">
    <property type="entry name" value="p450"/>
    <property type="match status" value="1"/>
</dbReference>
<comment type="caution">
    <text evidence="8">The sequence shown here is derived from an EMBL/GenBank/DDBJ whole genome shotgun (WGS) entry which is preliminary data.</text>
</comment>
<dbReference type="InterPro" id="IPR025110">
    <property type="entry name" value="AMP-bd_C"/>
</dbReference>
<dbReference type="SUPFAM" id="SSF48264">
    <property type="entry name" value="Cytochrome P450"/>
    <property type="match status" value="1"/>
</dbReference>
<keyword evidence="3 8" id="KW-0436">Ligase</keyword>
<evidence type="ECO:0000259" key="7">
    <source>
        <dbReference type="Pfam" id="PF23024"/>
    </source>
</evidence>
<proteinExistence type="inferred from homology"/>
<dbReference type="PROSITE" id="PS00086">
    <property type="entry name" value="CYTOCHROME_P450"/>
    <property type="match status" value="1"/>
</dbReference>
<feature type="domain" description="AMP-dependent synthetase/ligase" evidence="6">
    <location>
        <begin position="446"/>
        <end position="848"/>
    </location>
</feature>
<dbReference type="SUPFAM" id="SSF56801">
    <property type="entry name" value="Acetyl-CoA synthetase-like"/>
    <property type="match status" value="1"/>
</dbReference>
<dbReference type="PANTHER" id="PTHR22754">
    <property type="entry name" value="DISCO-INTERACTING PROTEIN 2 DIP2 -RELATED"/>
    <property type="match status" value="1"/>
</dbReference>
<dbReference type="AlphaFoldDB" id="A0A9N8MQP6"/>
<evidence type="ECO:0000256" key="5">
    <source>
        <dbReference type="ARBA" id="ARBA00023098"/>
    </source>
</evidence>
<dbReference type="FunFam" id="3.40.50.12780:FF:000013">
    <property type="entry name" value="Long-chain-fatty-acid--AMP ligase FadD32"/>
    <property type="match status" value="1"/>
</dbReference>
<dbReference type="GO" id="GO:0004497">
    <property type="term" value="F:monooxygenase activity"/>
    <property type="evidence" value="ECO:0007669"/>
    <property type="project" value="InterPro"/>
</dbReference>
<dbReference type="Gene3D" id="3.40.50.12780">
    <property type="entry name" value="N-terminal domain of ligase-like"/>
    <property type="match status" value="1"/>
</dbReference>
<dbReference type="PANTHER" id="PTHR22754:SF32">
    <property type="entry name" value="DISCO-INTERACTING PROTEIN 2"/>
    <property type="match status" value="1"/>
</dbReference>
<organism evidence="8 9">
    <name type="scientific">Paraburkholderia domus</name>
    <dbReference type="NCBI Taxonomy" id="2793075"/>
    <lineage>
        <taxon>Bacteria</taxon>
        <taxon>Pseudomonadati</taxon>
        <taxon>Pseudomonadota</taxon>
        <taxon>Betaproteobacteria</taxon>
        <taxon>Burkholderiales</taxon>
        <taxon>Burkholderiaceae</taxon>
        <taxon>Paraburkholderia</taxon>
    </lineage>
</organism>
<dbReference type="CDD" id="cd20625">
    <property type="entry name" value="CYP164-like"/>
    <property type="match status" value="1"/>
</dbReference>
<dbReference type="GO" id="GO:0020037">
    <property type="term" value="F:heme binding"/>
    <property type="evidence" value="ECO:0007669"/>
    <property type="project" value="InterPro"/>
</dbReference>
<dbReference type="CDD" id="cd05931">
    <property type="entry name" value="FAAL"/>
    <property type="match status" value="1"/>
</dbReference>
<name>A0A9N8MQP6_9BURK</name>
<dbReference type="InterPro" id="IPR002397">
    <property type="entry name" value="Cyt_P450_B"/>
</dbReference>
<dbReference type="Pfam" id="PF00501">
    <property type="entry name" value="AMP-binding"/>
    <property type="match status" value="1"/>
</dbReference>
<comment type="similarity">
    <text evidence="1">Belongs to the ATP-dependent AMP-binding enzyme family.</text>
</comment>
<evidence type="ECO:0000256" key="1">
    <source>
        <dbReference type="ARBA" id="ARBA00006432"/>
    </source>
</evidence>
<evidence type="ECO:0000313" key="9">
    <source>
        <dbReference type="Proteomes" id="UP000675121"/>
    </source>
</evidence>
<sequence>MSSRIPLTQPQRVAEMSRRVRFNPLDAGFREDPYPLYERLRDEAPYLRTLGMLVLTRHADVQAALRDRRLSVGLIPATIACGVARLKLDCAQQIEQFIRNSIVFTDSPEHLRLRRLINQAYTPAAITQLKTIVAGEVDTLVERALDAGNVDAISEIAAPLPLNVLCAWMGVPAEARKWVAAHVGAIRALLDPGMLSRAHYEEAIAATAQLTRFFVGHANRATDLHDGSTLIARLCAARSDGDHLSETEVAFACIMSFVAGNETTQCLIGNTLDMLLHFPAEAARLRVQPGLIGAVVEESIRYQTPLQFTKRVASQALEINGHAIARGEQILLCLGAANRDSRVFDSPERVSLERSHGAHLGFGRGMHACLGGALARLQTEACISALFERTASIERLTDATRWQTHSLILRGLETLPLRLVRRTGAGVRPNGAAVRNAPCTLVELAQHWAAKQPEKRAFVFLGEGNREVETLSFAALDAAARRVAADLLGAAPPGSRALLMFPSGLSFIVTFFACHYAGLVPVPLAPGHGRRMQDTVLAIALDSRPALLLTTPAALELAAARFAAEPALHSVRCMSVDFVDATRPDVTRANAAPFIPRDADGLALIQYTSGSTFAPKGVCVTQVNLFANLEMQRIAMGHTYGSTFVGWAPLHHDMGLIANVLEPFYLGGLSVLMSPAQFAQSPWLWLRAISDYRARVSGGPNFAFALCVARMRRILDEPLDLSCWQLAFNSAEPVRAETLRDFATAFAPLGFRAEALYPCYGMAEATLLVSGGAPHALPVIAAFDKLSLELGYAREPRRGEVARELVGCGQALHGERLAIVDPHTARRLPDGAIGEIWVHGPHIPHAYWNQPVASTVTLCARIAGEPDKLPYLRTGDLGFMRDGELFITGRLKDVLILRGRNIYPQDVERRGEQAFAGLRQNASAAFLIDEEHVVLVQEIERSVRRSIDAQAAIRAIRRAVLQEFEFTLRDVVLVEPGSILKTSSGKIRRAEIRTRFLAGRIERIAVADGAVAPANPPGAADGVGLSVQGAA</sequence>
<dbReference type="Gene3D" id="1.10.630.10">
    <property type="entry name" value="Cytochrome P450"/>
    <property type="match status" value="1"/>
</dbReference>
<protein>
    <submittedName>
        <fullName evidence="8">2-succinylbenzoate--CoA ligase</fullName>
        <ecNumber evidence="8">6.2.1.26</ecNumber>
    </submittedName>
</protein>
<dbReference type="GO" id="GO:0005506">
    <property type="term" value="F:iron ion binding"/>
    <property type="evidence" value="ECO:0007669"/>
    <property type="project" value="InterPro"/>
</dbReference>
<evidence type="ECO:0000256" key="4">
    <source>
        <dbReference type="ARBA" id="ARBA00022832"/>
    </source>
</evidence>
<comment type="similarity">
    <text evidence="2">Belongs to the cytochrome P450 family.</text>
</comment>
<dbReference type="EMBL" id="CAJNAS010000006">
    <property type="protein sequence ID" value="CAE6887631.1"/>
    <property type="molecule type" value="Genomic_DNA"/>
</dbReference>
<dbReference type="InterPro" id="IPR000873">
    <property type="entry name" value="AMP-dep_synth/lig_dom"/>
</dbReference>
<dbReference type="InterPro" id="IPR045851">
    <property type="entry name" value="AMP-bd_C_sf"/>
</dbReference>
<dbReference type="InterPro" id="IPR017972">
    <property type="entry name" value="Cyt_P450_CS"/>
</dbReference>
<dbReference type="Gene3D" id="3.30.300.30">
    <property type="match status" value="1"/>
</dbReference>
<evidence type="ECO:0000256" key="3">
    <source>
        <dbReference type="ARBA" id="ARBA00022598"/>
    </source>
</evidence>
<dbReference type="InterPro" id="IPR036396">
    <property type="entry name" value="Cyt_P450_sf"/>
</dbReference>
<dbReference type="InterPro" id="IPR040097">
    <property type="entry name" value="FAAL/FAAC"/>
</dbReference>
<evidence type="ECO:0000259" key="6">
    <source>
        <dbReference type="Pfam" id="PF00501"/>
    </source>
</evidence>
<dbReference type="GO" id="GO:0071766">
    <property type="term" value="P:Actinobacterium-type cell wall biogenesis"/>
    <property type="evidence" value="ECO:0007669"/>
    <property type="project" value="UniProtKB-ARBA"/>
</dbReference>
<dbReference type="GO" id="GO:0008756">
    <property type="term" value="F:o-succinylbenzoate-CoA ligase activity"/>
    <property type="evidence" value="ECO:0007669"/>
    <property type="project" value="UniProtKB-EC"/>
</dbReference>
<evidence type="ECO:0000256" key="2">
    <source>
        <dbReference type="ARBA" id="ARBA00010617"/>
    </source>
</evidence>
<dbReference type="InterPro" id="IPR001128">
    <property type="entry name" value="Cyt_P450"/>
</dbReference>